<comment type="caution">
    <text evidence="1">The sequence shown here is derived from an EMBL/GenBank/DDBJ whole genome shotgun (WGS) entry which is preliminary data.</text>
</comment>
<organism evidence="1">
    <name type="scientific">Enterococcus avium</name>
    <name type="common">Streptococcus avium</name>
    <dbReference type="NCBI Taxonomy" id="33945"/>
    <lineage>
        <taxon>Bacteria</taxon>
        <taxon>Bacillati</taxon>
        <taxon>Bacillota</taxon>
        <taxon>Bacilli</taxon>
        <taxon>Lactobacillales</taxon>
        <taxon>Enterococcaceae</taxon>
        <taxon>Enterococcus</taxon>
    </lineage>
</organism>
<sequence length="66" mass="7824">MQLKNRIEVETPYYFKGSSCLSLFIEQVEGEHDQYNLSSEYERLFTGIPFGEVINEYKKIKSDFYA</sequence>
<gene>
    <name evidence="1" type="ORF">EK398_23575</name>
</gene>
<dbReference type="EMBL" id="RYZS01000004">
    <property type="protein sequence ID" value="RVU92242.1"/>
    <property type="molecule type" value="Genomic_DNA"/>
</dbReference>
<dbReference type="Proteomes" id="UP000288388">
    <property type="component" value="Plasmid plc055918-2"/>
</dbReference>
<dbReference type="AlphaFoldDB" id="A0A437UF22"/>
<protein>
    <submittedName>
        <fullName evidence="1">Uncharacterized protein</fullName>
    </submittedName>
</protein>
<dbReference type="RefSeq" id="WP_070703607.1">
    <property type="nucleotide sequence ID" value="NZ_CM013040.1"/>
</dbReference>
<reference evidence="1" key="1">
    <citation type="submission" date="2018-12" db="EMBL/GenBank/DDBJ databases">
        <title>A novel vanA-carrying plasmid in a clinical isolate of Enterococcus avium.</title>
        <authorList>
            <person name="Bernasconi O.J."/>
            <person name="Luzzaro F."/>
            <person name="Endimiani A."/>
        </authorList>
    </citation>
    <scope>NUCLEOTIDE SEQUENCE [LARGE SCALE GENOMIC DNA]</scope>
    <source>
        <strain evidence="1">LC0559/18</strain>
        <plasmid evidence="1">pLC055918-2</plasmid>
    </source>
</reference>
<name>A0A437UF22_ENTAV</name>
<proteinExistence type="predicted"/>
<evidence type="ECO:0000313" key="1">
    <source>
        <dbReference type="EMBL" id="RVU92242.1"/>
    </source>
</evidence>
<geneLocation type="plasmid" evidence="1">
    <name>pLC055918-2</name>
</geneLocation>
<accession>A0A437UF22</accession>
<keyword evidence="1" id="KW-0614">Plasmid</keyword>